<dbReference type="InterPro" id="IPR043128">
    <property type="entry name" value="Rev_trsase/Diguanyl_cyclase"/>
</dbReference>
<gene>
    <name evidence="2" type="ORF">JBS370_LOCUS36476</name>
</gene>
<dbReference type="PANTHER" id="PTHR33064">
    <property type="entry name" value="POL PROTEIN"/>
    <property type="match status" value="1"/>
</dbReference>
<sequence length="126" mass="14742">NHHLRWSNECTEAFKTLKKKLTTAPIMNTPNFEQPFILEVDAFEYGLSAILTQEYDDKKYVIAYASRTLSAIERRYGAIEREALTIVWATKHFRVYIETSKILIRSDCKALQWLRNTKDVTGRLAR</sequence>
<comment type="caution">
    <text evidence="2">The sequence shown here is derived from an EMBL/GenBank/DDBJ whole genome shotgun (WGS) entry which is preliminary data.</text>
</comment>
<dbReference type="FunFam" id="3.10.20.370:FF:000001">
    <property type="entry name" value="Retrovirus-related Pol polyprotein from transposon 17.6-like protein"/>
    <property type="match status" value="1"/>
</dbReference>
<feature type="domain" description="Reverse transcriptase/retrotransposon-derived protein RNase H-like" evidence="1">
    <location>
        <begin position="6"/>
        <end position="103"/>
    </location>
</feature>
<evidence type="ECO:0000259" key="1">
    <source>
        <dbReference type="Pfam" id="PF17919"/>
    </source>
</evidence>
<dbReference type="InterPro" id="IPR041577">
    <property type="entry name" value="RT_RNaseH_2"/>
</dbReference>
<proteinExistence type="predicted"/>
<dbReference type="InterPro" id="IPR043502">
    <property type="entry name" value="DNA/RNA_pol_sf"/>
</dbReference>
<dbReference type="PANTHER" id="PTHR33064:SF37">
    <property type="entry name" value="RIBONUCLEASE H"/>
    <property type="match status" value="1"/>
</dbReference>
<reference evidence="2" key="1">
    <citation type="submission" date="2021-02" db="EMBL/GenBank/DDBJ databases">
        <authorList>
            <person name="Nowell W R."/>
        </authorList>
    </citation>
    <scope>NUCLEOTIDE SEQUENCE</scope>
</reference>
<dbReference type="EMBL" id="CAJOBD010014445">
    <property type="protein sequence ID" value="CAF4200064.1"/>
    <property type="molecule type" value="Genomic_DNA"/>
</dbReference>
<dbReference type="Gene3D" id="3.30.70.270">
    <property type="match status" value="1"/>
</dbReference>
<dbReference type="SUPFAM" id="SSF56672">
    <property type="entry name" value="DNA/RNA polymerases"/>
    <property type="match status" value="1"/>
</dbReference>
<name>A0A820BKE5_9BILA</name>
<dbReference type="Gene3D" id="3.10.20.370">
    <property type="match status" value="1"/>
</dbReference>
<dbReference type="CDD" id="cd09274">
    <property type="entry name" value="RNase_HI_RT_Ty3"/>
    <property type="match status" value="1"/>
</dbReference>
<feature type="non-terminal residue" evidence="2">
    <location>
        <position position="1"/>
    </location>
</feature>
<organism evidence="2 3">
    <name type="scientific">Rotaria sordida</name>
    <dbReference type="NCBI Taxonomy" id="392033"/>
    <lineage>
        <taxon>Eukaryota</taxon>
        <taxon>Metazoa</taxon>
        <taxon>Spiralia</taxon>
        <taxon>Gnathifera</taxon>
        <taxon>Rotifera</taxon>
        <taxon>Eurotatoria</taxon>
        <taxon>Bdelloidea</taxon>
        <taxon>Philodinida</taxon>
        <taxon>Philodinidae</taxon>
        <taxon>Rotaria</taxon>
    </lineage>
</organism>
<accession>A0A820BKE5</accession>
<dbReference type="Pfam" id="PF17919">
    <property type="entry name" value="RT_RNaseH_2"/>
    <property type="match status" value="1"/>
</dbReference>
<protein>
    <recommendedName>
        <fullName evidence="1">Reverse transcriptase/retrotransposon-derived protein RNase H-like domain-containing protein</fullName>
    </recommendedName>
</protein>
<evidence type="ECO:0000313" key="2">
    <source>
        <dbReference type="EMBL" id="CAF4200064.1"/>
    </source>
</evidence>
<dbReference type="AlphaFoldDB" id="A0A820BKE5"/>
<dbReference type="InterPro" id="IPR051320">
    <property type="entry name" value="Viral_Replic_Matur_Polypro"/>
</dbReference>
<dbReference type="Proteomes" id="UP000663836">
    <property type="component" value="Unassembled WGS sequence"/>
</dbReference>
<evidence type="ECO:0000313" key="3">
    <source>
        <dbReference type="Proteomes" id="UP000663836"/>
    </source>
</evidence>